<comment type="caution">
    <text evidence="1">The sequence shown here is derived from an EMBL/GenBank/DDBJ whole genome shotgun (WGS) entry which is preliminary data.</text>
</comment>
<reference evidence="1 2" key="1">
    <citation type="submission" date="2015-01" db="EMBL/GenBank/DDBJ databases">
        <title>Evolution of Trichinella species and genotypes.</title>
        <authorList>
            <person name="Korhonen P.K."/>
            <person name="Edoardo P."/>
            <person name="Giuseppe L.R."/>
            <person name="Gasser R.B."/>
        </authorList>
    </citation>
    <scope>NUCLEOTIDE SEQUENCE [LARGE SCALE GENOMIC DNA]</scope>
    <source>
        <strain evidence="1">ISS13</strain>
    </source>
</reference>
<name>A0A0V1ER21_TRIPS</name>
<dbReference type="EMBL" id="JYDR01000013">
    <property type="protein sequence ID" value="KRY76246.1"/>
    <property type="molecule type" value="Genomic_DNA"/>
</dbReference>
<dbReference type="Proteomes" id="UP000054632">
    <property type="component" value="Unassembled WGS sequence"/>
</dbReference>
<accession>A0A0V1ER21</accession>
<evidence type="ECO:0000313" key="1">
    <source>
        <dbReference type="EMBL" id="KRY76246.1"/>
    </source>
</evidence>
<protein>
    <submittedName>
        <fullName evidence="1">Uncharacterized protein</fullName>
    </submittedName>
</protein>
<proteinExistence type="predicted"/>
<organism evidence="1 2">
    <name type="scientific">Trichinella pseudospiralis</name>
    <name type="common">Parasitic roundworm</name>
    <dbReference type="NCBI Taxonomy" id="6337"/>
    <lineage>
        <taxon>Eukaryota</taxon>
        <taxon>Metazoa</taxon>
        <taxon>Ecdysozoa</taxon>
        <taxon>Nematoda</taxon>
        <taxon>Enoplea</taxon>
        <taxon>Dorylaimia</taxon>
        <taxon>Trichinellida</taxon>
        <taxon>Trichinellidae</taxon>
        <taxon>Trichinella</taxon>
    </lineage>
</organism>
<gene>
    <name evidence="1" type="ORF">T4A_12225</name>
</gene>
<evidence type="ECO:0000313" key="2">
    <source>
        <dbReference type="Proteomes" id="UP000054632"/>
    </source>
</evidence>
<sequence length="147" mass="17072">MRFKSDNQVRIPVEFLPQFTNDSAEQEQPLRDCPLQRFNKPIPITTSLLSPGLLEPLLASVAVGHAMLHYMHNELVICQDNKISSFMLMLKVMKTQIEVTQLTLIARKLHRWSSQTRRLQRRMLLRVIDNATPSHLHVPALLVRTRR</sequence>
<dbReference type="AlphaFoldDB" id="A0A0V1ER21"/>